<feature type="region of interest" description="Disordered" evidence="1">
    <location>
        <begin position="75"/>
        <end position="127"/>
    </location>
</feature>
<feature type="compositionally biased region" description="Basic and acidic residues" evidence="1">
    <location>
        <begin position="75"/>
        <end position="94"/>
    </location>
</feature>
<dbReference type="Gene3D" id="3.40.850.10">
    <property type="entry name" value="Kinesin motor domain"/>
    <property type="match status" value="1"/>
</dbReference>
<proteinExistence type="predicted"/>
<dbReference type="EMBL" id="HACM01012450">
    <property type="protein sequence ID" value="CRZ12892.1"/>
    <property type="molecule type" value="Transcribed_RNA"/>
</dbReference>
<organism evidence="2">
    <name type="scientific">Spongospora subterranea</name>
    <dbReference type="NCBI Taxonomy" id="70186"/>
    <lineage>
        <taxon>Eukaryota</taxon>
        <taxon>Sar</taxon>
        <taxon>Rhizaria</taxon>
        <taxon>Endomyxa</taxon>
        <taxon>Phytomyxea</taxon>
        <taxon>Plasmodiophorida</taxon>
        <taxon>Plasmodiophoridae</taxon>
        <taxon>Spongospora</taxon>
    </lineage>
</organism>
<evidence type="ECO:0000256" key="1">
    <source>
        <dbReference type="SAM" id="MobiDB-lite"/>
    </source>
</evidence>
<feature type="compositionally biased region" description="Basic and acidic residues" evidence="1">
    <location>
        <begin position="108"/>
        <end position="127"/>
    </location>
</feature>
<dbReference type="InterPro" id="IPR036961">
    <property type="entry name" value="Kinesin_motor_dom_sf"/>
</dbReference>
<evidence type="ECO:0000313" key="2">
    <source>
        <dbReference type="EMBL" id="CRZ12892.1"/>
    </source>
</evidence>
<protein>
    <submittedName>
        <fullName evidence="2">Uncharacterized protein</fullName>
    </submittedName>
</protein>
<reference evidence="2" key="1">
    <citation type="submission" date="2015-04" db="EMBL/GenBank/DDBJ databases">
        <title>The genome sequence of the plant pathogenic Rhizarian Plasmodiophora brassicae reveals insights in its biotrophic life cycle and the origin of chitin synthesis.</title>
        <authorList>
            <person name="Schwelm A."/>
            <person name="Fogelqvist J."/>
            <person name="Knaust A."/>
            <person name="Julke S."/>
            <person name="Lilja T."/>
            <person name="Dhandapani V."/>
            <person name="Bonilla-Rosso G."/>
            <person name="Karlsson M."/>
            <person name="Shevchenko A."/>
            <person name="Choi S.R."/>
            <person name="Kim H.G."/>
            <person name="Park J.Y."/>
            <person name="Lim Y.P."/>
            <person name="Ludwig-Muller J."/>
            <person name="Dixelius C."/>
        </authorList>
    </citation>
    <scope>NUCLEOTIDE SEQUENCE</scope>
    <source>
        <tissue evidence="2">Potato root galls</tissue>
    </source>
</reference>
<feature type="non-terminal residue" evidence="2">
    <location>
        <position position="127"/>
    </location>
</feature>
<accession>A0A0H5RH85</accession>
<sequence length="127" mass="14646">RFASRAKHIQNKPQINEDPKDAQLRLYQDEIQRLKELLQQTAIPTAMTNQSGIGENGALPISGLNPEQIRAMETEHAKKREDVEKQVRADREQIMAEASIVTSKTRQKKEELRSRQSGLENERQERD</sequence>
<feature type="non-terminal residue" evidence="2">
    <location>
        <position position="1"/>
    </location>
</feature>
<dbReference type="AlphaFoldDB" id="A0A0H5RH85"/>
<name>A0A0H5RH85_9EUKA</name>